<feature type="region of interest" description="Disordered" evidence="1">
    <location>
        <begin position="12"/>
        <end position="98"/>
    </location>
</feature>
<dbReference type="AlphaFoldDB" id="A0A813LIQ1"/>
<feature type="region of interest" description="Disordered" evidence="1">
    <location>
        <begin position="168"/>
        <end position="243"/>
    </location>
</feature>
<evidence type="ECO:0008006" key="4">
    <source>
        <dbReference type="Google" id="ProtNLM"/>
    </source>
</evidence>
<reference evidence="2" key="1">
    <citation type="submission" date="2021-02" db="EMBL/GenBank/DDBJ databases">
        <authorList>
            <person name="Dougan E. K."/>
            <person name="Rhodes N."/>
            <person name="Thang M."/>
            <person name="Chan C."/>
        </authorList>
    </citation>
    <scope>NUCLEOTIDE SEQUENCE</scope>
</reference>
<gene>
    <name evidence="2" type="ORF">PGLA2088_LOCUS46265</name>
</gene>
<evidence type="ECO:0000313" key="3">
    <source>
        <dbReference type="Proteomes" id="UP000626109"/>
    </source>
</evidence>
<name>A0A813LIQ1_POLGL</name>
<dbReference type="Proteomes" id="UP000626109">
    <property type="component" value="Unassembled WGS sequence"/>
</dbReference>
<protein>
    <recommendedName>
        <fullName evidence="4">C3H1-type domain-containing protein</fullName>
    </recommendedName>
</protein>
<feature type="compositionally biased region" description="Low complexity" evidence="1">
    <location>
        <begin position="43"/>
        <end position="53"/>
    </location>
</feature>
<feature type="compositionally biased region" description="Low complexity" evidence="1">
    <location>
        <begin position="186"/>
        <end position="231"/>
    </location>
</feature>
<organism evidence="2 3">
    <name type="scientific">Polarella glacialis</name>
    <name type="common">Dinoflagellate</name>
    <dbReference type="NCBI Taxonomy" id="89957"/>
    <lineage>
        <taxon>Eukaryota</taxon>
        <taxon>Sar</taxon>
        <taxon>Alveolata</taxon>
        <taxon>Dinophyceae</taxon>
        <taxon>Suessiales</taxon>
        <taxon>Suessiaceae</taxon>
        <taxon>Polarella</taxon>
    </lineage>
</organism>
<evidence type="ECO:0000313" key="2">
    <source>
        <dbReference type="EMBL" id="CAE8732120.1"/>
    </source>
</evidence>
<accession>A0A813LIQ1</accession>
<feature type="compositionally biased region" description="Polar residues" evidence="1">
    <location>
        <begin position="87"/>
        <end position="98"/>
    </location>
</feature>
<proteinExistence type="predicted"/>
<sequence length="309" mass="33566">MSDLSTQFLFPSSRLALSRTAGSSEDDEARLSQHMLSADSLSNNNKDNINDNNDNNDEPAPSLSGSYSGGHLVEESSEEQPLGPGPSTGNADNNNNSINLFGELSAELPLFPGLLAGNTNNNDNLNDINDPESLGLLTRISSWSINNDNNNKNNNTNSMSSSPSFWIQLLDPEEPSPSFLDPAVPSNNNTNNSNNNNSNNNSNSSSSNNNNNNSNNNNTNNNNSSSNNNSNRNDINDPELPISVGSIGHPDHCRPCVFWEVSRDACKKNVDCKYCHFNSGHESQNRVRLSKAMRGRILSVEKQNAARRG</sequence>
<evidence type="ECO:0000256" key="1">
    <source>
        <dbReference type="SAM" id="MobiDB-lite"/>
    </source>
</evidence>
<comment type="caution">
    <text evidence="2">The sequence shown here is derived from an EMBL/GenBank/DDBJ whole genome shotgun (WGS) entry which is preliminary data.</text>
</comment>
<dbReference type="EMBL" id="CAJNNW010036116">
    <property type="protein sequence ID" value="CAE8732120.1"/>
    <property type="molecule type" value="Genomic_DNA"/>
</dbReference>